<dbReference type="PROSITE" id="PS51737">
    <property type="entry name" value="RECOMBINASE_DNA_BIND"/>
    <property type="match status" value="1"/>
</dbReference>
<protein>
    <submittedName>
        <fullName evidence="3">Recombinase family protein</fullName>
    </submittedName>
</protein>
<sequence>MIPVGSYGRLSEDKALRARATGREEGEQVADQFKKNNKCAADLGWTVVREYNDNNIPASDPLVVRPEFEQMLKDLESGVIRGIVFTHADRLARLEFDAARINRLYLINPKLVGRAVEGGTDLSTIEGRSMFMVQATMGGVEVANTKRRVSGTNRANAERGRMHGAPRAFGWSEDRKTLHATEAQDLRDAIVAVPGGKTVGRVRKEWIDLGYSAKPTKRRKEGNASNYSLSHSTVEARLVNPRNCGYVTYLPQVDRRGSKKPWMPDHIVYDADGKPVMGDWETVCTPEEWAACVETVEERKSARATGDKPTHDTSEKYLLAGIARCGICSFPLTANWYQKGTSSYDRYGYRYACLSNLGGCGGITRVGPLVEEHVVELFFAELKKSLGMVHMEREVDETKNDVRLAEISQEIEEVNGRRRAKRLSMSTALDVIEELEEERAKLARERTRLLASKVKPQNASEDVLKDWKGYTIPEKKHRLRQSIRAVLIHPAGRGKRFDPELIEVVWAD</sequence>
<evidence type="ECO:0000313" key="3">
    <source>
        <dbReference type="EMBL" id="MDI3419492.1"/>
    </source>
</evidence>
<dbReference type="Gene3D" id="3.90.1750.20">
    <property type="entry name" value="Putative Large Serine Recombinase, Chain B, Domain 2"/>
    <property type="match status" value="1"/>
</dbReference>
<keyword evidence="4" id="KW-1185">Reference proteome</keyword>
<dbReference type="PANTHER" id="PTHR30461:SF23">
    <property type="entry name" value="DNA RECOMBINASE-RELATED"/>
    <property type="match status" value="1"/>
</dbReference>
<gene>
    <name evidence="3" type="ORF">QIT00_13150</name>
</gene>
<dbReference type="SUPFAM" id="SSF53041">
    <property type="entry name" value="Resolvase-like"/>
    <property type="match status" value="1"/>
</dbReference>
<dbReference type="SMART" id="SM00857">
    <property type="entry name" value="Resolvase"/>
    <property type="match status" value="1"/>
</dbReference>
<dbReference type="CDD" id="cd00338">
    <property type="entry name" value="Ser_Recombinase"/>
    <property type="match status" value="1"/>
</dbReference>
<evidence type="ECO:0000313" key="4">
    <source>
        <dbReference type="Proteomes" id="UP001237105"/>
    </source>
</evidence>
<evidence type="ECO:0000256" key="1">
    <source>
        <dbReference type="SAM" id="Coils"/>
    </source>
</evidence>
<dbReference type="PANTHER" id="PTHR30461">
    <property type="entry name" value="DNA-INVERTASE FROM LAMBDOID PROPHAGE"/>
    <property type="match status" value="1"/>
</dbReference>
<dbReference type="Gene3D" id="3.40.50.1390">
    <property type="entry name" value="Resolvase, N-terminal catalytic domain"/>
    <property type="match status" value="1"/>
</dbReference>
<dbReference type="Pfam" id="PF00239">
    <property type="entry name" value="Resolvase"/>
    <property type="match status" value="1"/>
</dbReference>
<reference evidence="3 4" key="1">
    <citation type="submission" date="2023-05" db="EMBL/GenBank/DDBJ databases">
        <title>Draft genome sequence of Streptomyces sp. B-S-A12 isolated from a cave soil in Thailand.</title>
        <authorList>
            <person name="Chamroensaksri N."/>
            <person name="Muangham S."/>
        </authorList>
    </citation>
    <scope>NUCLEOTIDE SEQUENCE [LARGE SCALE GENOMIC DNA]</scope>
    <source>
        <strain evidence="3 4">B-S-A12</strain>
    </source>
</reference>
<dbReference type="InterPro" id="IPR036162">
    <property type="entry name" value="Resolvase-like_N_sf"/>
</dbReference>
<organism evidence="3 4">
    <name type="scientific">Streptomyces luteolus</name>
    <dbReference type="NCBI Taxonomy" id="3043615"/>
    <lineage>
        <taxon>Bacteria</taxon>
        <taxon>Bacillati</taxon>
        <taxon>Actinomycetota</taxon>
        <taxon>Actinomycetes</taxon>
        <taxon>Kitasatosporales</taxon>
        <taxon>Streptomycetaceae</taxon>
        <taxon>Streptomyces</taxon>
    </lineage>
</organism>
<dbReference type="Proteomes" id="UP001237105">
    <property type="component" value="Unassembled WGS sequence"/>
</dbReference>
<dbReference type="InterPro" id="IPR011109">
    <property type="entry name" value="DNA_bind_recombinase_dom"/>
</dbReference>
<evidence type="ECO:0000259" key="2">
    <source>
        <dbReference type="PROSITE" id="PS51737"/>
    </source>
</evidence>
<dbReference type="InterPro" id="IPR006119">
    <property type="entry name" value="Resolv_N"/>
</dbReference>
<feature type="coiled-coil region" evidence="1">
    <location>
        <begin position="388"/>
        <end position="452"/>
    </location>
</feature>
<dbReference type="InterPro" id="IPR038109">
    <property type="entry name" value="DNA_bind_recomb_sf"/>
</dbReference>
<proteinExistence type="predicted"/>
<name>A0ABT6SV48_9ACTN</name>
<feature type="domain" description="Recombinase" evidence="2">
    <location>
        <begin position="166"/>
        <end position="302"/>
    </location>
</feature>
<dbReference type="RefSeq" id="WP_282535404.1">
    <property type="nucleotide sequence ID" value="NZ_JASCIS010000011.1"/>
</dbReference>
<keyword evidence="1" id="KW-0175">Coiled coil</keyword>
<dbReference type="InterPro" id="IPR050639">
    <property type="entry name" value="SSR_resolvase"/>
</dbReference>
<dbReference type="EMBL" id="JASCIS010000011">
    <property type="protein sequence ID" value="MDI3419492.1"/>
    <property type="molecule type" value="Genomic_DNA"/>
</dbReference>
<accession>A0ABT6SV48</accession>
<comment type="caution">
    <text evidence="3">The sequence shown here is derived from an EMBL/GenBank/DDBJ whole genome shotgun (WGS) entry which is preliminary data.</text>
</comment>